<sequence length="751" mass="81091">MDPTPTTPSVAPNEPLNPDPQASTATKPLDKRAAENTESQELLAMKSPKRARIGTEKEAKRVAEIVLVLSAMWRMRGGGRGPTEAELRLMAEAREKVVEMCEGLAPRDIVARDAIVGLIEDLGLNGRIKEQRLGFRGQRLSIKDKLELTKKKMEDSKKFAAQPTTYTSHPHPLQTSFGTTADSRGVSHTVRMFSSDKSGLSPAIHSGGFPASSPPVHVSAGTSTPPPYHLPTSEVRTPTISTGSHLGKDSSSSALHRIERPQIRLDGGSNGSSYASQVQANTSSNHLVNAPTWTVHPQSASSAKPGPENKVQNLNPIKVEGTADLSRTVPQAARDQTFRSFMTQTASGNLPSMHQPSQGVNTVQAPHSSNGHHDIAKIVQKLLHPKLPEHPTWTPPSREYMNKALTCQMCKLTVNEVETIVLCDACEKGFHLKCLQLNNQKGIPRGGEWHCVSCLKLSNGKPLPPKYGRVMRSINAPKMPSNTSIFQSSPEKKVGSVDLKVNQQKITVNGSSAGSGTIGSNTIELAPGSKIQNTSATQGSDFLSGTKDTDQETTSGTFLNNTTKSIGAVLDLPSVDSLSERLTQPTQVCESSTHTEKLPSASKSQPSDILSGPTNNHSDHVQPSHDSQVVCTDLPSCAEVSLEKCYDGNSMVKQDGKDVAQPNPVESSGVSSDLLRDVEWIGDVLQTVDEKIFYEYCSVEGIMYKVQDHALLQFNHGKTIPSKLQVSVDQAYPEICITCAYSLEINLLSSF</sequence>
<proteinExistence type="predicted"/>
<accession>A0ACC1BQ73</accession>
<gene>
    <name evidence="1" type="ORF">Patl1_04131</name>
</gene>
<dbReference type="EMBL" id="CM047899">
    <property type="protein sequence ID" value="KAJ0101161.1"/>
    <property type="molecule type" value="Genomic_DNA"/>
</dbReference>
<evidence type="ECO:0000313" key="1">
    <source>
        <dbReference type="EMBL" id="KAJ0101161.1"/>
    </source>
</evidence>
<organism evidence="1 2">
    <name type="scientific">Pistacia atlantica</name>
    <dbReference type="NCBI Taxonomy" id="434234"/>
    <lineage>
        <taxon>Eukaryota</taxon>
        <taxon>Viridiplantae</taxon>
        <taxon>Streptophyta</taxon>
        <taxon>Embryophyta</taxon>
        <taxon>Tracheophyta</taxon>
        <taxon>Spermatophyta</taxon>
        <taxon>Magnoliopsida</taxon>
        <taxon>eudicotyledons</taxon>
        <taxon>Gunneridae</taxon>
        <taxon>Pentapetalae</taxon>
        <taxon>rosids</taxon>
        <taxon>malvids</taxon>
        <taxon>Sapindales</taxon>
        <taxon>Anacardiaceae</taxon>
        <taxon>Pistacia</taxon>
    </lineage>
</organism>
<protein>
    <submittedName>
        <fullName evidence="1">Uncharacterized protein</fullName>
    </submittedName>
</protein>
<dbReference type="Proteomes" id="UP001164250">
    <property type="component" value="Chromosome 3"/>
</dbReference>
<evidence type="ECO:0000313" key="2">
    <source>
        <dbReference type="Proteomes" id="UP001164250"/>
    </source>
</evidence>
<comment type="caution">
    <text evidence="1">The sequence shown here is derived from an EMBL/GenBank/DDBJ whole genome shotgun (WGS) entry which is preliminary data.</text>
</comment>
<keyword evidence="2" id="KW-1185">Reference proteome</keyword>
<name>A0ACC1BQ73_9ROSI</name>
<reference evidence="2" key="1">
    <citation type="journal article" date="2023" name="G3 (Bethesda)">
        <title>Genome assembly and association tests identify interacting loci associated with vigor, precocity, and sex in interspecific pistachio rootstocks.</title>
        <authorList>
            <person name="Palmer W."/>
            <person name="Jacygrad E."/>
            <person name="Sagayaradj S."/>
            <person name="Cavanaugh K."/>
            <person name="Han R."/>
            <person name="Bertier L."/>
            <person name="Beede B."/>
            <person name="Kafkas S."/>
            <person name="Golino D."/>
            <person name="Preece J."/>
            <person name="Michelmore R."/>
        </authorList>
    </citation>
    <scope>NUCLEOTIDE SEQUENCE [LARGE SCALE GENOMIC DNA]</scope>
</reference>